<dbReference type="Gene3D" id="3.30.450.40">
    <property type="match status" value="2"/>
</dbReference>
<dbReference type="PANTHER" id="PTHR24353">
    <property type="entry name" value="CYCLIC NUCLEOTIDE-DEPENDENT PROTEIN KINASE"/>
    <property type="match status" value="1"/>
</dbReference>
<evidence type="ECO:0000256" key="9">
    <source>
        <dbReference type="ARBA" id="ARBA00022992"/>
    </source>
</evidence>
<keyword evidence="2" id="KW-0723">Serine/threonine-protein kinase</keyword>
<accession>A0A812V2M8</accession>
<dbReference type="CDD" id="cd00038">
    <property type="entry name" value="CAP_ED"/>
    <property type="match status" value="3"/>
</dbReference>
<dbReference type="Gene3D" id="2.60.120.10">
    <property type="entry name" value="Jelly Rolls"/>
    <property type="match status" value="3"/>
</dbReference>
<dbReference type="InterPro" id="IPR003018">
    <property type="entry name" value="GAF"/>
</dbReference>
<evidence type="ECO:0000256" key="6">
    <source>
        <dbReference type="ARBA" id="ARBA00022741"/>
    </source>
</evidence>
<dbReference type="GO" id="GO:0030553">
    <property type="term" value="F:cGMP binding"/>
    <property type="evidence" value="ECO:0007669"/>
    <property type="project" value="UniProtKB-KW"/>
</dbReference>
<dbReference type="GO" id="GO:0004553">
    <property type="term" value="F:hydrolase activity, hydrolyzing O-glycosyl compounds"/>
    <property type="evidence" value="ECO:0007669"/>
    <property type="project" value="InterPro"/>
</dbReference>
<evidence type="ECO:0000256" key="10">
    <source>
        <dbReference type="ARBA" id="ARBA00047899"/>
    </source>
</evidence>
<dbReference type="InterPro" id="IPR018488">
    <property type="entry name" value="cNMP-bd_CS"/>
</dbReference>
<feature type="domain" description="Protein kinase" evidence="13">
    <location>
        <begin position="1280"/>
        <end position="1589"/>
    </location>
</feature>
<dbReference type="SMART" id="SM00220">
    <property type="entry name" value="S_TKc"/>
    <property type="match status" value="1"/>
</dbReference>
<dbReference type="InterPro" id="IPR008271">
    <property type="entry name" value="Ser/Thr_kinase_AS"/>
</dbReference>
<comment type="catalytic activity">
    <reaction evidence="10">
        <text>L-threonyl-[protein] + ATP = O-phospho-L-threonyl-[protein] + ADP + H(+)</text>
        <dbReference type="Rhea" id="RHEA:46608"/>
        <dbReference type="Rhea" id="RHEA-COMP:11060"/>
        <dbReference type="Rhea" id="RHEA-COMP:11605"/>
        <dbReference type="ChEBI" id="CHEBI:15378"/>
        <dbReference type="ChEBI" id="CHEBI:30013"/>
        <dbReference type="ChEBI" id="CHEBI:30616"/>
        <dbReference type="ChEBI" id="CHEBI:61977"/>
        <dbReference type="ChEBI" id="CHEBI:456216"/>
        <dbReference type="EC" id="2.7.11.1"/>
    </reaction>
</comment>
<dbReference type="GO" id="GO:0004691">
    <property type="term" value="F:cAMP-dependent protein kinase activity"/>
    <property type="evidence" value="ECO:0007669"/>
    <property type="project" value="TreeGrafter"/>
</dbReference>
<evidence type="ECO:0000313" key="16">
    <source>
        <dbReference type="EMBL" id="CAE7594199.1"/>
    </source>
</evidence>
<gene>
    <name evidence="16" type="ORF">SPIL2461_LOCUS15822</name>
</gene>
<keyword evidence="6" id="KW-0547">Nucleotide-binding</keyword>
<feature type="non-terminal residue" evidence="16">
    <location>
        <position position="1604"/>
    </location>
</feature>
<dbReference type="Pfam" id="PF26113">
    <property type="entry name" value="GH16_XgeA"/>
    <property type="match status" value="1"/>
</dbReference>
<dbReference type="InterPro" id="IPR000757">
    <property type="entry name" value="Beta-glucanase-like"/>
</dbReference>
<reference evidence="16" key="1">
    <citation type="submission" date="2021-02" db="EMBL/GenBank/DDBJ databases">
        <authorList>
            <person name="Dougan E. K."/>
            <person name="Rhodes N."/>
            <person name="Thang M."/>
            <person name="Chan C."/>
        </authorList>
    </citation>
    <scope>NUCLEOTIDE SEQUENCE</scope>
</reference>
<evidence type="ECO:0000256" key="5">
    <source>
        <dbReference type="ARBA" id="ARBA00022679"/>
    </source>
</evidence>
<dbReference type="OrthoDB" id="426982at2759"/>
<dbReference type="PROSITE" id="PS00888">
    <property type="entry name" value="CNMP_BINDING_1"/>
    <property type="match status" value="1"/>
</dbReference>
<feature type="domain" description="Cyclic nucleotide-binding" evidence="14">
    <location>
        <begin position="123"/>
        <end position="222"/>
    </location>
</feature>
<dbReference type="InterPro" id="IPR013320">
    <property type="entry name" value="ConA-like_dom_sf"/>
</dbReference>
<evidence type="ECO:0000259" key="13">
    <source>
        <dbReference type="PROSITE" id="PS50011"/>
    </source>
</evidence>
<evidence type="ECO:0000256" key="1">
    <source>
        <dbReference type="ARBA" id="ARBA00012513"/>
    </source>
</evidence>
<comment type="caution">
    <text evidence="16">The sequence shown here is derived from an EMBL/GenBank/DDBJ whole genome shotgun (WGS) entry which is preliminary data.</text>
</comment>
<keyword evidence="7" id="KW-0418">Kinase</keyword>
<keyword evidence="5" id="KW-0808">Transferase</keyword>
<dbReference type="GO" id="GO:0005975">
    <property type="term" value="P:carbohydrate metabolic process"/>
    <property type="evidence" value="ECO:0007669"/>
    <property type="project" value="InterPro"/>
</dbReference>
<evidence type="ECO:0000256" key="4">
    <source>
        <dbReference type="ARBA" id="ARBA00022553"/>
    </source>
</evidence>
<dbReference type="InterPro" id="IPR000595">
    <property type="entry name" value="cNMP-bd_dom"/>
</dbReference>
<evidence type="ECO:0000256" key="7">
    <source>
        <dbReference type="ARBA" id="ARBA00022777"/>
    </source>
</evidence>
<keyword evidence="17" id="KW-1185">Reference proteome</keyword>
<name>A0A812V2M8_SYMPI</name>
<feature type="domain" description="Cyclic nucleotide-binding" evidence="14">
    <location>
        <begin position="242"/>
        <end position="353"/>
    </location>
</feature>
<evidence type="ECO:0000259" key="14">
    <source>
        <dbReference type="PROSITE" id="PS50042"/>
    </source>
</evidence>
<comment type="catalytic activity">
    <reaction evidence="11">
        <text>L-seryl-[protein] + ATP = O-phospho-L-seryl-[protein] + ADP + H(+)</text>
        <dbReference type="Rhea" id="RHEA:17989"/>
        <dbReference type="Rhea" id="RHEA-COMP:9863"/>
        <dbReference type="Rhea" id="RHEA-COMP:11604"/>
        <dbReference type="ChEBI" id="CHEBI:15378"/>
        <dbReference type="ChEBI" id="CHEBI:29999"/>
        <dbReference type="ChEBI" id="CHEBI:30616"/>
        <dbReference type="ChEBI" id="CHEBI:83421"/>
        <dbReference type="ChEBI" id="CHEBI:456216"/>
        <dbReference type="EC" id="2.7.11.1"/>
    </reaction>
</comment>
<dbReference type="InterPro" id="IPR018490">
    <property type="entry name" value="cNMP-bd_dom_sf"/>
</dbReference>
<dbReference type="CDD" id="cd22961">
    <property type="entry name" value="DD_TEX55-like"/>
    <property type="match status" value="1"/>
</dbReference>
<dbReference type="Pfam" id="PF00069">
    <property type="entry name" value="Pkinase"/>
    <property type="match status" value="1"/>
</dbReference>
<evidence type="ECO:0000256" key="11">
    <source>
        <dbReference type="ARBA" id="ARBA00048679"/>
    </source>
</evidence>
<evidence type="ECO:0000256" key="3">
    <source>
        <dbReference type="ARBA" id="ARBA00022535"/>
    </source>
</evidence>
<dbReference type="SMART" id="SM00100">
    <property type="entry name" value="cNMP"/>
    <property type="match status" value="3"/>
</dbReference>
<dbReference type="SUPFAM" id="SSF55781">
    <property type="entry name" value="GAF domain-like"/>
    <property type="match status" value="2"/>
</dbReference>
<dbReference type="Gene3D" id="1.10.510.10">
    <property type="entry name" value="Transferase(Phosphotransferase) domain 1"/>
    <property type="match status" value="1"/>
</dbReference>
<dbReference type="Gene3D" id="1.20.890.10">
    <property type="entry name" value="cAMP-dependent protein kinase regulatory subunit, dimerization-anchoring domain"/>
    <property type="match status" value="1"/>
</dbReference>
<dbReference type="InterPro" id="IPR000719">
    <property type="entry name" value="Prot_kinase_dom"/>
</dbReference>
<feature type="region of interest" description="Disordered" evidence="12">
    <location>
        <begin position="1381"/>
        <end position="1403"/>
    </location>
</feature>
<feature type="domain" description="GH16" evidence="15">
    <location>
        <begin position="416"/>
        <end position="651"/>
    </location>
</feature>
<dbReference type="SUPFAM" id="SSF47391">
    <property type="entry name" value="Dimerization-anchoring domain of cAMP-dependent PK regulatory subunit"/>
    <property type="match status" value="1"/>
</dbReference>
<keyword evidence="8" id="KW-0067">ATP-binding</keyword>
<keyword evidence="9" id="KW-0142">cGMP-binding</keyword>
<feature type="domain" description="Cyclic nucleotide-binding" evidence="14">
    <location>
        <begin position="1"/>
        <end position="73"/>
    </location>
</feature>
<organism evidence="16 17">
    <name type="scientific">Symbiodinium pilosum</name>
    <name type="common">Dinoflagellate</name>
    <dbReference type="NCBI Taxonomy" id="2952"/>
    <lineage>
        <taxon>Eukaryota</taxon>
        <taxon>Sar</taxon>
        <taxon>Alveolata</taxon>
        <taxon>Dinophyceae</taxon>
        <taxon>Suessiales</taxon>
        <taxon>Symbiodiniaceae</taxon>
        <taxon>Symbiodinium</taxon>
    </lineage>
</organism>
<dbReference type="SMART" id="SM00065">
    <property type="entry name" value="GAF"/>
    <property type="match status" value="2"/>
</dbReference>
<dbReference type="Gene3D" id="2.60.120.200">
    <property type="match status" value="1"/>
</dbReference>
<dbReference type="PROSITE" id="PS50011">
    <property type="entry name" value="PROTEIN_KINASE_DOM"/>
    <property type="match status" value="1"/>
</dbReference>
<dbReference type="SUPFAM" id="SSF56112">
    <property type="entry name" value="Protein kinase-like (PK-like)"/>
    <property type="match status" value="1"/>
</dbReference>
<dbReference type="InterPro" id="IPR014710">
    <property type="entry name" value="RmlC-like_jellyroll"/>
</dbReference>
<dbReference type="GO" id="GO:0046872">
    <property type="term" value="F:metal ion binding"/>
    <property type="evidence" value="ECO:0007669"/>
    <property type="project" value="UniProtKB-KW"/>
</dbReference>
<keyword evidence="4" id="KW-0597">Phosphoprotein</keyword>
<protein>
    <recommendedName>
        <fullName evidence="1">non-specific serine/threonine protein kinase</fullName>
        <ecNumber evidence="1">2.7.11.1</ecNumber>
    </recommendedName>
</protein>
<dbReference type="Pfam" id="PF00027">
    <property type="entry name" value="cNMP_binding"/>
    <property type="match status" value="3"/>
</dbReference>
<dbReference type="PROSITE" id="PS00889">
    <property type="entry name" value="CNMP_BINDING_2"/>
    <property type="match status" value="3"/>
</dbReference>
<keyword evidence="3" id="KW-0140">cGMP</keyword>
<dbReference type="PROSITE" id="PS00108">
    <property type="entry name" value="PROTEIN_KINASE_ST"/>
    <property type="match status" value="1"/>
</dbReference>
<dbReference type="GO" id="GO:0005952">
    <property type="term" value="C:cAMP-dependent protein kinase complex"/>
    <property type="evidence" value="ECO:0007669"/>
    <property type="project" value="TreeGrafter"/>
</dbReference>
<dbReference type="EC" id="2.7.11.1" evidence="1"/>
<dbReference type="SUPFAM" id="SSF49899">
    <property type="entry name" value="Concanavalin A-like lectins/glucanases"/>
    <property type="match status" value="1"/>
</dbReference>
<dbReference type="PRINTS" id="PR00103">
    <property type="entry name" value="CAMPKINASE"/>
</dbReference>
<dbReference type="PROSITE" id="PS50042">
    <property type="entry name" value="CNMP_BINDING_3"/>
    <property type="match status" value="3"/>
</dbReference>
<dbReference type="GO" id="GO:0005524">
    <property type="term" value="F:ATP binding"/>
    <property type="evidence" value="ECO:0007669"/>
    <property type="project" value="UniProtKB-KW"/>
</dbReference>
<evidence type="ECO:0000256" key="8">
    <source>
        <dbReference type="ARBA" id="ARBA00022840"/>
    </source>
</evidence>
<dbReference type="EMBL" id="CAJNIZ010039757">
    <property type="protein sequence ID" value="CAE7594199.1"/>
    <property type="molecule type" value="Genomic_DNA"/>
</dbReference>
<dbReference type="Pfam" id="PF01590">
    <property type="entry name" value="GAF"/>
    <property type="match status" value="2"/>
</dbReference>
<dbReference type="GO" id="GO:0007010">
    <property type="term" value="P:cytoskeleton organization"/>
    <property type="evidence" value="ECO:0007669"/>
    <property type="project" value="UniProtKB-ARBA"/>
</dbReference>
<dbReference type="InterPro" id="IPR011009">
    <property type="entry name" value="Kinase-like_dom_sf"/>
</dbReference>
<evidence type="ECO:0000259" key="15">
    <source>
        <dbReference type="PROSITE" id="PS51762"/>
    </source>
</evidence>
<evidence type="ECO:0000256" key="12">
    <source>
        <dbReference type="SAM" id="MobiDB-lite"/>
    </source>
</evidence>
<dbReference type="Proteomes" id="UP000649617">
    <property type="component" value="Unassembled WGS sequence"/>
</dbReference>
<evidence type="ECO:0000256" key="2">
    <source>
        <dbReference type="ARBA" id="ARBA00022527"/>
    </source>
</evidence>
<sequence length="1604" mass="178088">DVVIEQGDEGHELFVIRSGLCSVQVNGHEVAQLKEGDYFGENALLRDEPRTATIVAKQPLTTIIVRRSKFDELGLREKLEFKQRNAVGGGFVEHSEAKPPSPKTEDERLVMAKALRENTNLQGLVSLDEASTQRLIDRSWKEEVKPGVDVITEGDLNATFFYIVKSGKFDVIQKEHRVGQLKPGNSFGELALIYTAPRAATVKAVVDSELWVIDRADFKQILAARGDKCQEYVALLDKVDLLKGLLKPEEKEALAKSLTEMSFSKDETVFEQGEKGDAFYILIEGQVAVIKDAVEQIKLTATVAEARYFGERALLTNEGRAATIKVTSDNAKFLRLDRLSFEMLLGSVEELKKLGTDRAAVVINPTAKLQRSASMLRSASQQCNWGGDDEREAPDLGPIERQEQGGWYDKAAHLRLSEGDYMTSFFDQWDFKPGDDPTHGTVDYVTREVAEEADLVRAHPDGVYIGVDNKTVLNIGEGRGRKSIRLESTKRYNDGLFIITLDHAPTGCGSWPAFWMFGEDPGHIWPDWGEFDIIEWIHDEDNVSTTLHTKAGCTQSHLNLTEQTDKKAWWNPGIYGQGKAFNCDVNAPGQWQNQGCSQRGLTGTVGPSFNEGGGGTYAAEWDPLAGHMRVWFWPKGTEPEDAKGPTPNPESWGQPAFYFELGEACTADHFKNMKLVFDITFCGDLGSPTFNDHCGAKVGHGNCDAFVRQEPGAFHETYWWVSALDVYRRPEAIALALTGMSSVESAGECRQEHVAILESRVQELEAILSKRDGELRELWAQLKQEGRSKRDASLLTLALAEFQGFLEQMQHTEGREQPPAGLMDLLPPGHGSPVAGTTAWGKEITHCPSGAVPYPRVKLLRKGESHGDIQLSRLVEHEPTGETYALKAISKGYIVKSGMKQSVLQATFSQTMSGIPCDHQLGFIVIICNGVPLPSGKEKAVHMQCDSLFIVRLFEQLVCLSTCQTHWQALELLIQKHDVDTVVQEMIKQVLIAKPENPRRFLLRYLEEDIESDGGDLSDADLQRLFMVSRRITGKIIPQETINITISETLELLSCDAVSLFVLDRKMQMLRLYDSSSDAPIMVKVGQGIAGKVFQTQEPVNIPNCYQDSRFDQSFDKETGYYTRSMVVVPIVDFEGQCTGVIQAINKMPSDVVSEPGQPKGKLALPFSRQDERMLWHLAEHIAIAIQNAEVYREAINCSERATGLLNTIQSMSQDLGPQSLLLTVTMHASKVCSAQRSSVFLLDEAAQQLWSVSTDTGAEIRVPKDKGIAGECCCQGKVINIPDAYADERFNKQVDIQTGYRTRSILAVPIITENGSKASQVVGVMQMINKVAYDGQLEYFDDEDVEIMELFASFVGPKLTSSMLSGKEKKDVSEGRLALGLEMPPTSSGSQRPLGGRASGRQEPYIVHKQTNDLRGRKASSKKAVGLEDNFAKFYVAGVVCAFDHLHGKKIIYRDLKPENLLLNDKGCVKLTDMGLAKICVGKTYTACGTPDYFAPELIASTGHTVAVDWWTLGIFLFELLSGHPPFESSYPMQTYQKIMRGIPKVAFPPKCKGSAEDLVKSLCKHEPSERLPMKKGGSRNIKSHPFYKGFDWTAFETLKRWP</sequence>
<dbReference type="PROSITE" id="PS51762">
    <property type="entry name" value="GH16_2"/>
    <property type="match status" value="1"/>
</dbReference>
<evidence type="ECO:0000313" key="17">
    <source>
        <dbReference type="Proteomes" id="UP000649617"/>
    </source>
</evidence>
<proteinExistence type="predicted"/>
<dbReference type="FunFam" id="1.10.510.10:FF:000024">
    <property type="entry name" value="Probable serine/threonine-protein kinase cot-1"/>
    <property type="match status" value="1"/>
</dbReference>
<dbReference type="InterPro" id="IPR029016">
    <property type="entry name" value="GAF-like_dom_sf"/>
</dbReference>
<dbReference type="PANTHER" id="PTHR24353:SF147">
    <property type="entry name" value="CGMP-DEPENDENT SERINE_THREONIN PROTEIN KINASE-RELATED"/>
    <property type="match status" value="1"/>
</dbReference>
<dbReference type="SUPFAM" id="SSF51206">
    <property type="entry name" value="cAMP-binding domain-like"/>
    <property type="match status" value="3"/>
</dbReference>